<dbReference type="FunFam" id="3.30.300.30:FF:000007">
    <property type="entry name" value="4-coumarate--CoA ligase 2"/>
    <property type="match status" value="1"/>
</dbReference>
<dbReference type="Pfam" id="PF00501">
    <property type="entry name" value="AMP-binding"/>
    <property type="match status" value="1"/>
</dbReference>
<sequence>MASFLCNLFNKSRLSGISVLKNNLRLFHQSPYLVDIPNCSVAEYVGKGFTKYGQLTALIDGKTGSKTTFADLEGQINKTTAGFQSIGLTKSDVVCLFGTNANEFVHTLCGVTSAGGILTIANSQLTSVELSHQLVETNTRYIVTTPDCASRARGAATLCPNIRETIVIGEAEGCRPFHTLQTVRDLIKNVDVNPKEDIALMPYSSGTTGLPKGVQLTHHNLVSQLSQLRHHTILPFIAGSDVSINPLPMVHIAGMMIGLLNPLAQGACVVILPRFEPEPYLSAIETYMGTFSLIAPPLVNFFAKHPLVDKYDLSTLHTPYSGAATLSRSLTEQMVERLHITSIRQGYGMSETTGATHTDPRDGWKYGSIGKPVPNTQCKIVCLETGNPLGADEVGEIMCKGPQVMKGYLNNMAATRETITTDGWIKTGDIGYYDKDGHYFVVDRLKDIIKYKGYQISPTYLESILTSHPAVMESAIVGIPCDELGEVPRAYVVTRSHVTAQELIQHVNDQVSPFKRLRGGVEFVREIPKLPSGKILRRKIRDDISKKTTIIKKMKM</sequence>
<dbReference type="Gene3D" id="3.40.50.12780">
    <property type="entry name" value="N-terminal domain of ligase-like"/>
    <property type="match status" value="1"/>
</dbReference>
<feature type="domain" description="AMP-binding enzyme C-terminal" evidence="4">
    <location>
        <begin position="461"/>
        <end position="534"/>
    </location>
</feature>
<evidence type="ECO:0000313" key="6">
    <source>
        <dbReference type="Proteomes" id="UP000242188"/>
    </source>
</evidence>
<comment type="caution">
    <text evidence="5">The sequence shown here is derived from an EMBL/GenBank/DDBJ whole genome shotgun (WGS) entry which is preliminary data.</text>
</comment>
<keyword evidence="2 5" id="KW-0436">Ligase</keyword>
<dbReference type="Pfam" id="PF13193">
    <property type="entry name" value="AMP-binding_C"/>
    <property type="match status" value="1"/>
</dbReference>
<dbReference type="PANTHER" id="PTHR24096:SF149">
    <property type="entry name" value="AMP-BINDING DOMAIN-CONTAINING PROTEIN-RELATED"/>
    <property type="match status" value="1"/>
</dbReference>
<dbReference type="InterPro" id="IPR045851">
    <property type="entry name" value="AMP-bd_C_sf"/>
</dbReference>
<proteinExistence type="inferred from homology"/>
<dbReference type="Gene3D" id="3.30.300.30">
    <property type="match status" value="1"/>
</dbReference>
<evidence type="ECO:0000313" key="5">
    <source>
        <dbReference type="EMBL" id="OWF49894.1"/>
    </source>
</evidence>
<dbReference type="Proteomes" id="UP000242188">
    <property type="component" value="Unassembled WGS sequence"/>
</dbReference>
<organism evidence="5 6">
    <name type="scientific">Mizuhopecten yessoensis</name>
    <name type="common">Japanese scallop</name>
    <name type="synonym">Patinopecten yessoensis</name>
    <dbReference type="NCBI Taxonomy" id="6573"/>
    <lineage>
        <taxon>Eukaryota</taxon>
        <taxon>Metazoa</taxon>
        <taxon>Spiralia</taxon>
        <taxon>Lophotrochozoa</taxon>
        <taxon>Mollusca</taxon>
        <taxon>Bivalvia</taxon>
        <taxon>Autobranchia</taxon>
        <taxon>Pteriomorphia</taxon>
        <taxon>Pectinida</taxon>
        <taxon>Pectinoidea</taxon>
        <taxon>Pectinidae</taxon>
        <taxon>Mizuhopecten</taxon>
    </lineage>
</organism>
<dbReference type="GO" id="GO:0016405">
    <property type="term" value="F:CoA-ligase activity"/>
    <property type="evidence" value="ECO:0007669"/>
    <property type="project" value="TreeGrafter"/>
</dbReference>
<dbReference type="PANTHER" id="PTHR24096">
    <property type="entry name" value="LONG-CHAIN-FATTY-ACID--COA LIGASE"/>
    <property type="match status" value="1"/>
</dbReference>
<dbReference type="STRING" id="6573.A0A210QME2"/>
<evidence type="ECO:0000259" key="4">
    <source>
        <dbReference type="Pfam" id="PF13193"/>
    </source>
</evidence>
<keyword evidence="6" id="KW-1185">Reference proteome</keyword>
<feature type="domain" description="AMP-dependent synthetase/ligase" evidence="3">
    <location>
        <begin position="51"/>
        <end position="409"/>
    </location>
</feature>
<comment type="similarity">
    <text evidence="1">Belongs to the ATP-dependent AMP-binding enzyme family.</text>
</comment>
<dbReference type="PROSITE" id="PS00455">
    <property type="entry name" value="AMP_BINDING"/>
    <property type="match status" value="1"/>
</dbReference>
<evidence type="ECO:0000256" key="2">
    <source>
        <dbReference type="ARBA" id="ARBA00022598"/>
    </source>
</evidence>
<dbReference type="SUPFAM" id="SSF56801">
    <property type="entry name" value="Acetyl-CoA synthetase-like"/>
    <property type="match status" value="1"/>
</dbReference>
<evidence type="ECO:0000256" key="1">
    <source>
        <dbReference type="ARBA" id="ARBA00006432"/>
    </source>
</evidence>
<dbReference type="OrthoDB" id="10253869at2759"/>
<dbReference type="InterPro" id="IPR020845">
    <property type="entry name" value="AMP-binding_CS"/>
</dbReference>
<dbReference type="AlphaFoldDB" id="A0A210QME2"/>
<dbReference type="InterPro" id="IPR025110">
    <property type="entry name" value="AMP-bd_C"/>
</dbReference>
<dbReference type="CDD" id="cd05911">
    <property type="entry name" value="Firefly_Luc_like"/>
    <property type="match status" value="1"/>
</dbReference>
<dbReference type="InterPro" id="IPR000873">
    <property type="entry name" value="AMP-dep_synth/lig_dom"/>
</dbReference>
<evidence type="ECO:0000259" key="3">
    <source>
        <dbReference type="Pfam" id="PF00501"/>
    </source>
</evidence>
<dbReference type="EMBL" id="NEDP02002904">
    <property type="protein sequence ID" value="OWF49894.1"/>
    <property type="molecule type" value="Genomic_DNA"/>
</dbReference>
<name>A0A210QME2_MIZYE</name>
<gene>
    <name evidence="5" type="ORF">KP79_PYT13523</name>
</gene>
<reference evidence="5 6" key="1">
    <citation type="journal article" date="2017" name="Nat. Ecol. Evol.">
        <title>Scallop genome provides insights into evolution of bilaterian karyotype and development.</title>
        <authorList>
            <person name="Wang S."/>
            <person name="Zhang J."/>
            <person name="Jiao W."/>
            <person name="Li J."/>
            <person name="Xun X."/>
            <person name="Sun Y."/>
            <person name="Guo X."/>
            <person name="Huan P."/>
            <person name="Dong B."/>
            <person name="Zhang L."/>
            <person name="Hu X."/>
            <person name="Sun X."/>
            <person name="Wang J."/>
            <person name="Zhao C."/>
            <person name="Wang Y."/>
            <person name="Wang D."/>
            <person name="Huang X."/>
            <person name="Wang R."/>
            <person name="Lv J."/>
            <person name="Li Y."/>
            <person name="Zhang Z."/>
            <person name="Liu B."/>
            <person name="Lu W."/>
            <person name="Hui Y."/>
            <person name="Liang J."/>
            <person name="Zhou Z."/>
            <person name="Hou R."/>
            <person name="Li X."/>
            <person name="Liu Y."/>
            <person name="Li H."/>
            <person name="Ning X."/>
            <person name="Lin Y."/>
            <person name="Zhao L."/>
            <person name="Xing Q."/>
            <person name="Dou J."/>
            <person name="Li Y."/>
            <person name="Mao J."/>
            <person name="Guo H."/>
            <person name="Dou H."/>
            <person name="Li T."/>
            <person name="Mu C."/>
            <person name="Jiang W."/>
            <person name="Fu Q."/>
            <person name="Fu X."/>
            <person name="Miao Y."/>
            <person name="Liu J."/>
            <person name="Yu Q."/>
            <person name="Li R."/>
            <person name="Liao H."/>
            <person name="Li X."/>
            <person name="Kong Y."/>
            <person name="Jiang Z."/>
            <person name="Chourrout D."/>
            <person name="Li R."/>
            <person name="Bao Z."/>
        </authorList>
    </citation>
    <scope>NUCLEOTIDE SEQUENCE [LARGE SCALE GENOMIC DNA]</scope>
    <source>
        <strain evidence="5 6">PY_sf001</strain>
    </source>
</reference>
<dbReference type="InterPro" id="IPR042099">
    <property type="entry name" value="ANL_N_sf"/>
</dbReference>
<protein>
    <submittedName>
        <fullName evidence="5">4-coumarate--CoA ligase 1</fullName>
    </submittedName>
</protein>
<accession>A0A210QME2</accession>